<feature type="domain" description="ABC3 transporter permease C-terminal" evidence="8">
    <location>
        <begin position="276"/>
        <end position="391"/>
    </location>
</feature>
<feature type="transmembrane region" description="Helical" evidence="7">
    <location>
        <begin position="708"/>
        <end position="735"/>
    </location>
</feature>
<gene>
    <name evidence="9" type="ORF">ABH992_002931</name>
</gene>
<evidence type="ECO:0000256" key="7">
    <source>
        <dbReference type="SAM" id="Phobius"/>
    </source>
</evidence>
<evidence type="ECO:0000256" key="4">
    <source>
        <dbReference type="ARBA" id="ARBA00022692"/>
    </source>
</evidence>
<protein>
    <submittedName>
        <fullName evidence="9">ABC transport system permease protein</fullName>
    </submittedName>
</protein>
<feature type="transmembrane region" description="Helical" evidence="7">
    <location>
        <begin position="276"/>
        <end position="295"/>
    </location>
</feature>
<feature type="transmembrane region" description="Helical" evidence="7">
    <location>
        <begin position="755"/>
        <end position="773"/>
    </location>
</feature>
<evidence type="ECO:0000256" key="1">
    <source>
        <dbReference type="ARBA" id="ARBA00004651"/>
    </source>
</evidence>
<dbReference type="Proteomes" id="UP001565474">
    <property type="component" value="Unassembled WGS sequence"/>
</dbReference>
<dbReference type="InterPro" id="IPR051447">
    <property type="entry name" value="Lipoprotein-release_system"/>
</dbReference>
<keyword evidence="6 7" id="KW-0472">Membrane</keyword>
<evidence type="ECO:0000256" key="5">
    <source>
        <dbReference type="ARBA" id="ARBA00022989"/>
    </source>
</evidence>
<feature type="transmembrane region" description="Helical" evidence="7">
    <location>
        <begin position="364"/>
        <end position="384"/>
    </location>
</feature>
<keyword evidence="4 7" id="KW-0812">Transmembrane</keyword>
<comment type="subcellular location">
    <subcellularLocation>
        <location evidence="1">Cell membrane</location>
        <topology evidence="1">Multi-pass membrane protein</topology>
    </subcellularLocation>
</comment>
<feature type="transmembrane region" description="Helical" evidence="7">
    <location>
        <begin position="316"/>
        <end position="341"/>
    </location>
</feature>
<keyword evidence="3" id="KW-1003">Cell membrane</keyword>
<evidence type="ECO:0000256" key="6">
    <source>
        <dbReference type="ARBA" id="ARBA00023136"/>
    </source>
</evidence>
<feature type="transmembrane region" description="Helical" evidence="7">
    <location>
        <begin position="654"/>
        <end position="678"/>
    </location>
</feature>
<feature type="transmembrane region" description="Helical" evidence="7">
    <location>
        <begin position="434"/>
        <end position="455"/>
    </location>
</feature>
<evidence type="ECO:0000256" key="3">
    <source>
        <dbReference type="ARBA" id="ARBA00022475"/>
    </source>
</evidence>
<dbReference type="InterPro" id="IPR003838">
    <property type="entry name" value="ABC3_permease_C"/>
</dbReference>
<keyword evidence="5 7" id="KW-1133">Transmembrane helix</keyword>
<sequence>MTAMRALDIKLFRDVRRLWAQVLAVALVVGGGVATLVLAVGSHRSLEETRIAYYERYGFGDVFAQVKRAPKALAGRIGEIPGVAAVDTRIAKPALLDIPGFSAPASAHFVSLPDNGEPHLNRLYMRSGRLPEPGRSEEIVVNEPFARAHGFAEGARFSAILNGRKRELVIVGTALSPEFVYTVGPGDLMPDDRRFAIVWMSEKALAGVYDLDGAFSAVSIKLQPGASEREVIAWLDTLLDPYGEQAAHGRKDQTSHAWLDHELDMLNNMSRTLPPIFLLVAAFLVNLTLTRLVALEREQIGLFKALGYSSGSVMLHYLKFVALIVVIGIILGGVAGTWLGLRVTALFGDFFHFPFLVFARAPDLYAIAGVLSAAAAAIGALRALREVVKLPPAIAMQPPAPPVYRRLLPESVQLDRFVSQPTLMMIRNIARHPVRAAFTALGMALATAILVVSLFTRDSMEHLIDVTYFLADRQDATIGFAEKRIANVVEQVNRLPGVLAAEPFREVPVRIRHGSIERRIAISGRPAGADLRRIIDSDLRPVALPETGLAISGMLAHILGVSPGDTVELDLLEGARRTVTMPVVATVEDYFGIRGMMDIEALRKLMREAPVVNSVNLSLDGNRTEDFYAAVKSMPTVAGVALQRMSLANFRKTVALLVTTMASIYTGLAAVIAFGVVYNNARISLSERARELASLRVLGFTRGEVLRILLLELAILTAIAQPPGWLMGYGLAWVMKTNLAGELMRVRLVVEHSTYVIATSVVVLAAIASAAVIRERIDKLDLVAVLKTRD</sequence>
<evidence type="ECO:0000256" key="2">
    <source>
        <dbReference type="ARBA" id="ARBA00005236"/>
    </source>
</evidence>
<evidence type="ECO:0000313" key="10">
    <source>
        <dbReference type="Proteomes" id="UP001565474"/>
    </source>
</evidence>
<comment type="caution">
    <text evidence="9">The sequence shown here is derived from an EMBL/GenBank/DDBJ whole genome shotgun (WGS) entry which is preliminary data.</text>
</comment>
<dbReference type="PANTHER" id="PTHR30489">
    <property type="entry name" value="LIPOPROTEIN-RELEASING SYSTEM TRANSMEMBRANE PROTEIN LOLE"/>
    <property type="match status" value="1"/>
</dbReference>
<evidence type="ECO:0000259" key="8">
    <source>
        <dbReference type="Pfam" id="PF02687"/>
    </source>
</evidence>
<dbReference type="EMBL" id="JBGBZN010000002">
    <property type="protein sequence ID" value="MEY9470532.1"/>
    <property type="molecule type" value="Genomic_DNA"/>
</dbReference>
<organism evidence="9 10">
    <name type="scientific">Bradyrhizobium yuanmingense</name>
    <dbReference type="NCBI Taxonomy" id="108015"/>
    <lineage>
        <taxon>Bacteria</taxon>
        <taxon>Pseudomonadati</taxon>
        <taxon>Pseudomonadota</taxon>
        <taxon>Alphaproteobacteria</taxon>
        <taxon>Hyphomicrobiales</taxon>
        <taxon>Nitrobacteraceae</taxon>
        <taxon>Bradyrhizobium</taxon>
    </lineage>
</organism>
<evidence type="ECO:0000313" key="9">
    <source>
        <dbReference type="EMBL" id="MEY9470532.1"/>
    </source>
</evidence>
<comment type="similarity">
    <text evidence="2">Belongs to the ABC-4 integral membrane protein family. LolC/E subfamily.</text>
</comment>
<feature type="domain" description="ABC3 transporter permease C-terminal" evidence="8">
    <location>
        <begin position="665"/>
        <end position="772"/>
    </location>
</feature>
<dbReference type="Pfam" id="PF02687">
    <property type="entry name" value="FtsX"/>
    <property type="match status" value="2"/>
</dbReference>
<keyword evidence="10" id="KW-1185">Reference proteome</keyword>
<accession>A0ABV4GF30</accession>
<dbReference type="PANTHER" id="PTHR30489:SF0">
    <property type="entry name" value="LIPOPROTEIN-RELEASING SYSTEM TRANSMEMBRANE PROTEIN LOLE"/>
    <property type="match status" value="1"/>
</dbReference>
<reference evidence="9 10" key="1">
    <citation type="submission" date="2024-07" db="EMBL/GenBank/DDBJ databases">
        <title>Genomic Encyclopedia of Type Strains, Phase V (KMG-V): Genome sequencing to study the core and pangenomes of soil and plant-associated prokaryotes.</title>
        <authorList>
            <person name="Whitman W."/>
        </authorList>
    </citation>
    <scope>NUCLEOTIDE SEQUENCE [LARGE SCALE GENOMIC DNA]</scope>
    <source>
        <strain evidence="9 10">USDA 222</strain>
    </source>
</reference>
<proteinExistence type="inferred from homology"/>
<name>A0ABV4GF30_9BRAD</name>